<feature type="transmembrane region" description="Helical" evidence="5">
    <location>
        <begin position="86"/>
        <end position="105"/>
    </location>
</feature>
<dbReference type="EMBL" id="CP014229">
    <property type="protein sequence ID" value="AMD89646.1"/>
    <property type="molecule type" value="Genomic_DNA"/>
</dbReference>
<organism evidence="6 7">
    <name type="scientific">Desulfovibrio fairfieldensis</name>
    <dbReference type="NCBI Taxonomy" id="44742"/>
    <lineage>
        <taxon>Bacteria</taxon>
        <taxon>Pseudomonadati</taxon>
        <taxon>Thermodesulfobacteriota</taxon>
        <taxon>Desulfovibrionia</taxon>
        <taxon>Desulfovibrionales</taxon>
        <taxon>Desulfovibrionaceae</taxon>
        <taxon>Desulfovibrio</taxon>
    </lineage>
</organism>
<evidence type="ECO:0000256" key="4">
    <source>
        <dbReference type="ARBA" id="ARBA00023136"/>
    </source>
</evidence>
<gene>
    <name evidence="6" type="ORF">AXF13_05690</name>
</gene>
<dbReference type="KEGG" id="dfi:AXF13_05690"/>
<reference evidence="7" key="1">
    <citation type="submission" date="2016-02" db="EMBL/GenBank/DDBJ databases">
        <authorList>
            <person name="Holder M.E."/>
            <person name="Ajami N.J."/>
            <person name="Petrosino J.F."/>
        </authorList>
    </citation>
    <scope>NUCLEOTIDE SEQUENCE [LARGE SCALE GENOMIC DNA]</scope>
    <source>
        <strain evidence="7">CCUG 45958</strain>
    </source>
</reference>
<feature type="transmembrane region" description="Helical" evidence="5">
    <location>
        <begin position="362"/>
        <end position="384"/>
    </location>
</feature>
<keyword evidence="2 5" id="KW-0812">Transmembrane</keyword>
<feature type="transmembrane region" description="Helical" evidence="5">
    <location>
        <begin position="62"/>
        <end position="80"/>
    </location>
</feature>
<evidence type="ECO:0000256" key="1">
    <source>
        <dbReference type="ARBA" id="ARBA00004141"/>
    </source>
</evidence>
<feature type="transmembrane region" description="Helical" evidence="5">
    <location>
        <begin position="322"/>
        <end position="341"/>
    </location>
</feature>
<evidence type="ECO:0000313" key="6">
    <source>
        <dbReference type="EMBL" id="AMD89646.1"/>
    </source>
</evidence>
<evidence type="ECO:0000256" key="3">
    <source>
        <dbReference type="ARBA" id="ARBA00022989"/>
    </source>
</evidence>
<keyword evidence="7" id="KW-1185">Reference proteome</keyword>
<dbReference type="RefSeq" id="WP_062251993.1">
    <property type="nucleotide sequence ID" value="NZ_CP014229.1"/>
</dbReference>
<dbReference type="InterPro" id="IPR001898">
    <property type="entry name" value="SLC13A/DASS"/>
</dbReference>
<feature type="transmembrane region" description="Helical" evidence="5">
    <location>
        <begin position="404"/>
        <end position="428"/>
    </location>
</feature>
<dbReference type="STRING" id="44742.AXF13_05690"/>
<dbReference type="AlphaFoldDB" id="A0A109W417"/>
<feature type="transmembrane region" description="Helical" evidence="5">
    <location>
        <begin position="117"/>
        <end position="141"/>
    </location>
</feature>
<sequence>MFFKTSDFNPSMLAKWALSLILPLGVYLLLPRDGSLSQPMMAFLAITLWAVCAWAMDTLNEIAVGILLPALYILFCGVGMKVVYSPWLSEVPIIVIGGFILGKIIQDTGLGKRIALGCVRAAGGSFAGALCGITLGAAIVSPLVPSIMGKAAIFCAVALSLCDALDFKPKSREATAVVLGTCLAVGSTKLCYLTGAADLTMGMGLADKIMGTQTTWMQYALHNFVPGMLYTAMSLAIVLLVLRSPVKKDVLRCVVQEKYRELGVMAPEQKRALALLVLTLALLATDSLHGISAGVVLVLVSVASFLPGVSLMDGPRVNKVNFAPLFFIMGCMCIGSAGGFLKVTDWLANLVLPLFSNMGPTVAGLCSYLVGFLSNFLLTPLAATSTLTSPITELGMDMGLDPRLLYYSFQYGLDNLLFPYEYALYLYFFSSGYINFKEMLLVMAIRIVMAGAFVAFVAVPYWRLVL</sequence>
<feature type="transmembrane region" description="Helical" evidence="5">
    <location>
        <begin position="12"/>
        <end position="30"/>
    </location>
</feature>
<feature type="transmembrane region" description="Helical" evidence="5">
    <location>
        <begin position="219"/>
        <end position="242"/>
    </location>
</feature>
<dbReference type="PANTHER" id="PTHR10283">
    <property type="entry name" value="SOLUTE CARRIER FAMILY 13 MEMBER"/>
    <property type="match status" value="1"/>
</dbReference>
<evidence type="ECO:0000313" key="7">
    <source>
        <dbReference type="Proteomes" id="UP000069241"/>
    </source>
</evidence>
<feature type="transmembrane region" description="Helical" evidence="5">
    <location>
        <begin position="177"/>
        <end position="199"/>
    </location>
</feature>
<keyword evidence="3 5" id="KW-1133">Transmembrane helix</keyword>
<dbReference type="Pfam" id="PF00939">
    <property type="entry name" value="Na_sulph_symp"/>
    <property type="match status" value="1"/>
</dbReference>
<dbReference type="PANTHER" id="PTHR10283:SF82">
    <property type="entry name" value="SOLUTE CARRIER FAMILY 13 MEMBER 2"/>
    <property type="match status" value="1"/>
</dbReference>
<feature type="transmembrane region" description="Helical" evidence="5">
    <location>
        <begin position="440"/>
        <end position="462"/>
    </location>
</feature>
<evidence type="ECO:0000256" key="2">
    <source>
        <dbReference type="ARBA" id="ARBA00022692"/>
    </source>
</evidence>
<proteinExistence type="predicted"/>
<dbReference type="GO" id="GO:0005886">
    <property type="term" value="C:plasma membrane"/>
    <property type="evidence" value="ECO:0007669"/>
    <property type="project" value="TreeGrafter"/>
</dbReference>
<comment type="subcellular location">
    <subcellularLocation>
        <location evidence="1">Membrane</location>
        <topology evidence="1">Multi-pass membrane protein</topology>
    </subcellularLocation>
</comment>
<keyword evidence="4 5" id="KW-0472">Membrane</keyword>
<dbReference type="GO" id="GO:1905039">
    <property type="term" value="P:carboxylic acid transmembrane transport"/>
    <property type="evidence" value="ECO:0007669"/>
    <property type="project" value="UniProtKB-ARBA"/>
</dbReference>
<dbReference type="GO" id="GO:0008514">
    <property type="term" value="F:organic anion transmembrane transporter activity"/>
    <property type="evidence" value="ECO:0007669"/>
    <property type="project" value="UniProtKB-ARBA"/>
</dbReference>
<accession>A0A109W417</accession>
<dbReference type="Proteomes" id="UP000069241">
    <property type="component" value="Chromosome"/>
</dbReference>
<name>A0A109W417_9BACT</name>
<evidence type="ECO:0000256" key="5">
    <source>
        <dbReference type="SAM" id="Phobius"/>
    </source>
</evidence>
<feature type="transmembrane region" description="Helical" evidence="5">
    <location>
        <begin position="147"/>
        <end position="165"/>
    </location>
</feature>
<feature type="transmembrane region" description="Helical" evidence="5">
    <location>
        <begin position="36"/>
        <end position="55"/>
    </location>
</feature>
<feature type="transmembrane region" description="Helical" evidence="5">
    <location>
        <begin position="273"/>
        <end position="302"/>
    </location>
</feature>
<protein>
    <submittedName>
        <fullName evidence="6">Sodium:sulfate symporter</fullName>
    </submittedName>
</protein>